<dbReference type="Pfam" id="PF23222">
    <property type="entry name" value="RRM_PARP14_1"/>
    <property type="match status" value="1"/>
</dbReference>
<dbReference type="InterPro" id="IPR039398">
    <property type="entry name" value="Deltex_fam"/>
</dbReference>
<dbReference type="Gene3D" id="3.30.70.330">
    <property type="match status" value="1"/>
</dbReference>
<dbReference type="GO" id="GO:0005737">
    <property type="term" value="C:cytoplasm"/>
    <property type="evidence" value="ECO:0007669"/>
    <property type="project" value="UniProtKB-SubCell"/>
</dbReference>
<evidence type="ECO:0000259" key="11">
    <source>
        <dbReference type="PROSITE" id="PS50089"/>
    </source>
</evidence>
<evidence type="ECO:0000256" key="9">
    <source>
        <dbReference type="RuleBase" id="RU367105"/>
    </source>
</evidence>
<evidence type="ECO:0000256" key="5">
    <source>
        <dbReference type="ARBA" id="ARBA00022723"/>
    </source>
</evidence>
<dbReference type="Proteomes" id="UP000694850">
    <property type="component" value="Unplaced"/>
</dbReference>
<evidence type="ECO:0000313" key="12">
    <source>
        <dbReference type="Proteomes" id="UP000694850"/>
    </source>
</evidence>
<dbReference type="InterPro" id="IPR039396">
    <property type="entry name" value="Deltex_C"/>
</dbReference>
<dbReference type="UniPathway" id="UPA00143"/>
<dbReference type="GeneID" id="103199593"/>
<keyword evidence="4 9" id="KW-0808">Transferase</keyword>
<dbReference type="EC" id="2.3.2.27" evidence="9"/>
<evidence type="ECO:0000313" key="13">
    <source>
        <dbReference type="RefSeq" id="XP_007942102.1"/>
    </source>
</evidence>
<sequence>MASAPSPPSPLLARVSKAEPRLCRKLEIYFQSRRSDGGECTVRALGDRAPDTFQVEFKERAAKERVLKKGEHQISFEGNTVSIFLEPAENLLEKNESQSISLLTPSEAGTPSGEKPPDEGHIPNAVGSCVPKIFLDVTADLNCNLFSRELREHITTLCPNVKKMEGVNGIEKVCGDFRDIEKIHEYLSAQLLESEQIYEPSPLTIEKEPLSQQDRDSCISPEPKTRKELRSKRFEVPLPFLEYFRHTCPGRIKVIEKKFGINIKIQASSLNMVSLEFTSSQSGDLEAAYESFACEFQKNTESLKQENIPLADSKQANEIKQELNHRFKKLLIKEEGRAFTLLGPQDDISAVKHFLASKISERPVKTPVKISAPNGTMNGIEVDTAHYKLLEAELQQEVSAIERKYNTCSRVFEKTKNAQKTCILFESKDKDVDLSMHACASFIDAYQRVSCQLMKAVLALQLLGKDKKHFYGTKFADDFRKKHPDIHMMLTQESVILTGLPDHLAKARQSFLKRGGMPLLVGEKWNEDHETPMDIDSNDAKTVSSPSNGSASSGASGVDEKEKDMCAICMDTITNKKVLPNCKHEFCASCINKAMSHKPVCPVCLTYYGVQIGNQPDGTMSTSQLPTSLPGYSSCGTIVITYHMRGGIQTKDHPNPGKRYPETRRTAYLPDNEEGREVLRLLRRAFDQKLIFTVGQSRSSGASDVITWNDIHHKTCQFGGPESYGYPDPHYLKRIKAELKAKGIE</sequence>
<dbReference type="Pfam" id="PF13923">
    <property type="entry name" value="zf-C3HC4_2"/>
    <property type="match status" value="1"/>
</dbReference>
<dbReference type="Gene3D" id="3.30.40.10">
    <property type="entry name" value="Zinc/RING finger domain, C3HC4 (zinc finger)"/>
    <property type="match status" value="1"/>
</dbReference>
<dbReference type="Pfam" id="PF21717">
    <property type="entry name" value="DTX3L_a-b"/>
    <property type="match status" value="1"/>
</dbReference>
<dbReference type="InterPro" id="IPR013083">
    <property type="entry name" value="Znf_RING/FYVE/PHD"/>
</dbReference>
<accession>A0A8B7A3Y8</accession>
<evidence type="ECO:0000256" key="3">
    <source>
        <dbReference type="ARBA" id="ARBA00009413"/>
    </source>
</evidence>
<keyword evidence="5 9" id="KW-0479">Metal-binding</keyword>
<dbReference type="PROSITE" id="PS50089">
    <property type="entry name" value="ZF_RING_2"/>
    <property type="match status" value="1"/>
</dbReference>
<comment type="catalytic activity">
    <reaction evidence="1 9">
        <text>S-ubiquitinyl-[E2 ubiquitin-conjugating enzyme]-L-cysteine + [acceptor protein]-L-lysine = [E2 ubiquitin-conjugating enzyme]-L-cysteine + N(6)-ubiquitinyl-[acceptor protein]-L-lysine.</text>
        <dbReference type="EC" id="2.3.2.27"/>
    </reaction>
</comment>
<keyword evidence="7 9" id="KW-0862">Zinc</keyword>
<keyword evidence="6 8" id="KW-0863">Zinc-finger</keyword>
<comment type="similarity">
    <text evidence="3 9">Belongs to the Deltex family.</text>
</comment>
<evidence type="ECO:0000256" key="10">
    <source>
        <dbReference type="SAM" id="MobiDB-lite"/>
    </source>
</evidence>
<feature type="compositionally biased region" description="Low complexity" evidence="10">
    <location>
        <begin position="544"/>
        <end position="557"/>
    </location>
</feature>
<dbReference type="InterPro" id="IPR039399">
    <property type="entry name" value="Deltex_C_sf"/>
</dbReference>
<evidence type="ECO:0000256" key="7">
    <source>
        <dbReference type="ARBA" id="ARBA00022833"/>
    </source>
</evidence>
<dbReference type="RefSeq" id="XP_007942102.1">
    <property type="nucleotide sequence ID" value="XM_007943911.1"/>
</dbReference>
<dbReference type="InterPro" id="IPR001841">
    <property type="entry name" value="Znf_RING"/>
</dbReference>
<dbReference type="GO" id="GO:0007219">
    <property type="term" value="P:Notch signaling pathway"/>
    <property type="evidence" value="ECO:0007669"/>
    <property type="project" value="InterPro"/>
</dbReference>
<proteinExistence type="inferred from homology"/>
<evidence type="ECO:0000256" key="6">
    <source>
        <dbReference type="ARBA" id="ARBA00022771"/>
    </source>
</evidence>
<dbReference type="CDD" id="cd09633">
    <property type="entry name" value="Deltex_C"/>
    <property type="match status" value="1"/>
</dbReference>
<dbReference type="CTD" id="151636"/>
<feature type="region of interest" description="Disordered" evidence="10">
    <location>
        <begin position="530"/>
        <end position="558"/>
    </location>
</feature>
<name>A0A8B7A3Y8_ORYAF</name>
<comment type="pathway">
    <text evidence="2 9">Protein modification; protein ubiquitination.</text>
</comment>
<comment type="subcellular location">
    <subcellularLocation>
        <location evidence="9">Cytoplasm</location>
    </subcellularLocation>
</comment>
<feature type="compositionally biased region" description="Polar residues" evidence="10">
    <location>
        <begin position="97"/>
        <end position="109"/>
    </location>
</feature>
<dbReference type="InterPro" id="IPR017907">
    <property type="entry name" value="Znf_RING_CS"/>
</dbReference>
<dbReference type="Pfam" id="PF18102">
    <property type="entry name" value="DTC"/>
    <property type="match status" value="1"/>
</dbReference>
<dbReference type="InterPro" id="IPR057051">
    <property type="entry name" value="PARP14_RPM_1"/>
</dbReference>
<dbReference type="Gene3D" id="3.30.390.130">
    <property type="match status" value="1"/>
</dbReference>
<dbReference type="InterPro" id="IPR012677">
    <property type="entry name" value="Nucleotide-bd_a/b_plait_sf"/>
</dbReference>
<keyword evidence="9" id="KW-0963">Cytoplasm</keyword>
<dbReference type="InterPro" id="IPR048418">
    <property type="entry name" value="DTX3L_a/b_dom"/>
</dbReference>
<dbReference type="OrthoDB" id="527344at2759"/>
<dbReference type="SMART" id="SM00184">
    <property type="entry name" value="RING"/>
    <property type="match status" value="1"/>
</dbReference>
<evidence type="ECO:0000256" key="1">
    <source>
        <dbReference type="ARBA" id="ARBA00000900"/>
    </source>
</evidence>
<organism evidence="12 13">
    <name type="scientific">Orycteropus afer afer</name>
    <dbReference type="NCBI Taxonomy" id="1230840"/>
    <lineage>
        <taxon>Eukaryota</taxon>
        <taxon>Metazoa</taxon>
        <taxon>Chordata</taxon>
        <taxon>Craniata</taxon>
        <taxon>Vertebrata</taxon>
        <taxon>Euteleostomi</taxon>
        <taxon>Mammalia</taxon>
        <taxon>Eutheria</taxon>
        <taxon>Afrotheria</taxon>
        <taxon>Tubulidentata</taxon>
        <taxon>Orycteropodidae</taxon>
        <taxon>Orycteropus</taxon>
    </lineage>
</organism>
<feature type="region of interest" description="Disordered" evidence="10">
    <location>
        <begin position="96"/>
        <end position="123"/>
    </location>
</feature>
<gene>
    <name evidence="13" type="primary">DTX3L</name>
</gene>
<dbReference type="GO" id="GO:0061630">
    <property type="term" value="F:ubiquitin protein ligase activity"/>
    <property type="evidence" value="ECO:0007669"/>
    <property type="project" value="UniProtKB-UniRule"/>
</dbReference>
<dbReference type="PROSITE" id="PS00518">
    <property type="entry name" value="ZF_RING_1"/>
    <property type="match status" value="1"/>
</dbReference>
<evidence type="ECO:0000256" key="2">
    <source>
        <dbReference type="ARBA" id="ARBA00004906"/>
    </source>
</evidence>
<dbReference type="AlphaFoldDB" id="A0A8B7A3Y8"/>
<keyword evidence="12" id="KW-1185">Reference proteome</keyword>
<dbReference type="GO" id="GO:0016567">
    <property type="term" value="P:protein ubiquitination"/>
    <property type="evidence" value="ECO:0007669"/>
    <property type="project" value="UniProtKB-UniRule"/>
</dbReference>
<reference evidence="13" key="1">
    <citation type="submission" date="2025-08" db="UniProtKB">
        <authorList>
            <consortium name="RefSeq"/>
        </authorList>
    </citation>
    <scope>IDENTIFICATION</scope>
</reference>
<dbReference type="Pfam" id="PF21718">
    <property type="entry name" value="KH_DTX3L"/>
    <property type="match status" value="2"/>
</dbReference>
<evidence type="ECO:0000256" key="4">
    <source>
        <dbReference type="ARBA" id="ARBA00022679"/>
    </source>
</evidence>
<protein>
    <recommendedName>
        <fullName evidence="9">E3 ubiquitin-protein ligase</fullName>
        <ecNumber evidence="9">2.3.2.27</ecNumber>
    </recommendedName>
</protein>
<dbReference type="GO" id="GO:0008270">
    <property type="term" value="F:zinc ion binding"/>
    <property type="evidence" value="ECO:0007669"/>
    <property type="project" value="UniProtKB-KW"/>
</dbReference>
<dbReference type="SUPFAM" id="SSF57850">
    <property type="entry name" value="RING/U-box"/>
    <property type="match status" value="1"/>
</dbReference>
<dbReference type="PANTHER" id="PTHR12622">
    <property type="entry name" value="DELTEX-RELATED"/>
    <property type="match status" value="1"/>
</dbReference>
<dbReference type="InterPro" id="IPR048409">
    <property type="entry name" value="DTX3L_KH-like"/>
</dbReference>
<feature type="domain" description="RING-type" evidence="11">
    <location>
        <begin position="566"/>
        <end position="604"/>
    </location>
</feature>
<evidence type="ECO:0000256" key="8">
    <source>
        <dbReference type="PROSITE-ProRule" id="PRU00175"/>
    </source>
</evidence>